<feature type="transmembrane region" description="Helical" evidence="1">
    <location>
        <begin position="49"/>
        <end position="68"/>
    </location>
</feature>
<accession>A0A0F8YVR5</accession>
<evidence type="ECO:0000256" key="1">
    <source>
        <dbReference type="SAM" id="Phobius"/>
    </source>
</evidence>
<keyword evidence="1" id="KW-1133">Transmembrane helix</keyword>
<name>A0A0F8YVR5_9ZZZZ</name>
<proteinExistence type="predicted"/>
<sequence length="76" mass="9029">MVDDKNEYCPYHLRMVKDVADLEESMKGFKKWVYSEFGIYRKKIDRYNLLLVSNLIVLVLILLKEYVFRPGAVTIP</sequence>
<gene>
    <name evidence="2" type="ORF">LCGC14_2772380</name>
</gene>
<organism evidence="2">
    <name type="scientific">marine sediment metagenome</name>
    <dbReference type="NCBI Taxonomy" id="412755"/>
    <lineage>
        <taxon>unclassified sequences</taxon>
        <taxon>metagenomes</taxon>
        <taxon>ecological metagenomes</taxon>
    </lineage>
</organism>
<protein>
    <submittedName>
        <fullName evidence="2">Uncharacterized protein</fullName>
    </submittedName>
</protein>
<dbReference type="AlphaFoldDB" id="A0A0F8YVR5"/>
<dbReference type="EMBL" id="LAZR01051264">
    <property type="protein sequence ID" value="KKK85532.1"/>
    <property type="molecule type" value="Genomic_DNA"/>
</dbReference>
<keyword evidence="1" id="KW-0472">Membrane</keyword>
<reference evidence="2" key="1">
    <citation type="journal article" date="2015" name="Nature">
        <title>Complex archaea that bridge the gap between prokaryotes and eukaryotes.</title>
        <authorList>
            <person name="Spang A."/>
            <person name="Saw J.H."/>
            <person name="Jorgensen S.L."/>
            <person name="Zaremba-Niedzwiedzka K."/>
            <person name="Martijn J."/>
            <person name="Lind A.E."/>
            <person name="van Eijk R."/>
            <person name="Schleper C."/>
            <person name="Guy L."/>
            <person name="Ettema T.J."/>
        </authorList>
    </citation>
    <scope>NUCLEOTIDE SEQUENCE</scope>
</reference>
<comment type="caution">
    <text evidence="2">The sequence shown here is derived from an EMBL/GenBank/DDBJ whole genome shotgun (WGS) entry which is preliminary data.</text>
</comment>
<evidence type="ECO:0000313" key="2">
    <source>
        <dbReference type="EMBL" id="KKK85532.1"/>
    </source>
</evidence>
<keyword evidence="1" id="KW-0812">Transmembrane</keyword>